<dbReference type="AlphaFoldDB" id="A0A160P750"/>
<evidence type="ECO:0000313" key="1">
    <source>
        <dbReference type="EMBL" id="BAU87036.1"/>
    </source>
</evidence>
<evidence type="ECO:0000313" key="2">
    <source>
        <dbReference type="Proteomes" id="UP000217676"/>
    </source>
</evidence>
<reference evidence="1 2" key="1">
    <citation type="journal article" date="2016" name="Genome Announc.">
        <title>Complete Genome Sequence of Thiostrepton-Producing Streptomyces laurentii ATCC 31255.</title>
        <authorList>
            <person name="Doi K."/>
            <person name="Fujino Y."/>
            <person name="Nagayoshi Y."/>
            <person name="Ohshima T."/>
            <person name="Ogata S."/>
        </authorList>
    </citation>
    <scope>NUCLEOTIDE SEQUENCE [LARGE SCALE GENOMIC DNA]</scope>
    <source>
        <strain evidence="1 2">ATCC 31255</strain>
    </source>
</reference>
<gene>
    <name evidence="1" type="ORF">SLA_6167</name>
</gene>
<dbReference type="EMBL" id="AP017424">
    <property type="protein sequence ID" value="BAU87036.1"/>
    <property type="molecule type" value="Genomic_DNA"/>
</dbReference>
<dbReference type="Proteomes" id="UP000217676">
    <property type="component" value="Chromosome"/>
</dbReference>
<keyword evidence="2" id="KW-1185">Reference proteome</keyword>
<sequence length="383" mass="41195">MAEPTYQPTHQPTYIPVLPTRKSALTAYRELATTARAAVAPLWTVPPPDPAGPRVPLRGLLAELARTQGTGPAWADTGCRETDRAAARVAAALRDILPGTSLRPVTGVERPGWQQTACVEAARACGGGRGMGIRVVPEPPGDTRLAARLHGLLERIARGERVTGDRLPLDLLLDLGAVQDDGELAFAEKRALHALARLGPLHPWRTVTVLAGACPGTEGAVEGYGAPFADAERYDWDLWHAVAPTADGRRLPLVYGDYAAAHPRGLRQPRVIPDGPPWGLLRLTGERAFLLGRVPTRGADHAAAVRAMARELVETEDFDAAPDSEPKRWLRACAEGRGPEGAGNPEVWARTAHGQHLAYVVRQLRRRPPLDPLHPVDSAGWPV</sequence>
<proteinExistence type="predicted"/>
<dbReference type="Pfam" id="PF14350">
    <property type="entry name" value="Beta_protein"/>
    <property type="match status" value="1"/>
</dbReference>
<accession>A0A160P750</accession>
<evidence type="ECO:0008006" key="3">
    <source>
        <dbReference type="Google" id="ProtNLM"/>
    </source>
</evidence>
<name>A0A160P750_STRLU</name>
<dbReference type="KEGG" id="slau:SLA_6167"/>
<protein>
    <recommendedName>
        <fullName evidence="3">T4 beta protein</fullName>
    </recommendedName>
</protein>
<organism evidence="1 2">
    <name type="scientific">Streptomyces laurentii</name>
    <dbReference type="NCBI Taxonomy" id="39478"/>
    <lineage>
        <taxon>Bacteria</taxon>
        <taxon>Bacillati</taxon>
        <taxon>Actinomycetota</taxon>
        <taxon>Actinomycetes</taxon>
        <taxon>Kitasatosporales</taxon>
        <taxon>Streptomycetaceae</taxon>
        <taxon>Streptomyces</taxon>
    </lineage>
</organism>
<dbReference type="InterPro" id="IPR025683">
    <property type="entry name" value="Protein_beta"/>
</dbReference>